<keyword evidence="4" id="KW-1185">Reference proteome</keyword>
<dbReference type="Proteomes" id="UP000067626">
    <property type="component" value="Chromosome"/>
</dbReference>
<evidence type="ECO:0000313" key="3">
    <source>
        <dbReference type="EMBL" id="AKT35941.1"/>
    </source>
</evidence>
<dbReference type="STRING" id="52.CMC5_000530"/>
<feature type="region of interest" description="Disordered" evidence="1">
    <location>
        <begin position="345"/>
        <end position="386"/>
    </location>
</feature>
<gene>
    <name evidence="3" type="ORF">CMC5_000530</name>
</gene>
<dbReference type="OrthoDB" id="5500716at2"/>
<sequence>MASLLALLCGAVPSLAAPGVPCSFYGVAAPASFNESVAAAVASSGVGSVRIDMQLGGGDEWSEERLAAYAAVFDAARSAGLEPVAVLGTGVVPSSQAAWNDDGDGDGNNAFVEAFASTSASLVERFATRVSRWEVWLAPNCYTNPGYASQPQAAGCTYLLPRVFGTMMSEVYRRVRVLVDAGAVSLVSGGLLTDEGGPFFSGEDYLDELYAQPLWDDLEASTGRRYPWDRLGVQLYVNENLPTDGAVANAYLDSLRNLAGERGDASRFMITEVGWSSLLLGESLQAENLSVTYGLLASRNDVAGVSWAMFRDVPAADLYYGLVDPNGAAKEALGAMQAAAQDCTADAGEGGGTSVSVGGSGPAGGGLSTTGGAQADPRGGGGQDSCGCTAAGAGERRWWAVSVPFVLGIAFGARRWRRTPRLRDSTTTP</sequence>
<dbReference type="EMBL" id="CP012159">
    <property type="protein sequence ID" value="AKT35941.1"/>
    <property type="molecule type" value="Genomic_DNA"/>
</dbReference>
<reference evidence="3 4" key="1">
    <citation type="submission" date="2015-07" db="EMBL/GenBank/DDBJ databases">
        <title>Genome analysis of myxobacterium Chondromyces crocatus Cm c5 reveals a high potential for natural compound synthesis and the genetic basis for the loss of fruiting body formation.</title>
        <authorList>
            <person name="Zaburannyi N."/>
            <person name="Bunk B."/>
            <person name="Maier J."/>
            <person name="Overmann J."/>
            <person name="Mueller R."/>
        </authorList>
    </citation>
    <scope>NUCLEOTIDE SEQUENCE [LARGE SCALE GENOMIC DNA]</scope>
    <source>
        <strain evidence="3 4">Cm c5</strain>
    </source>
</reference>
<feature type="compositionally biased region" description="Gly residues" evidence="1">
    <location>
        <begin position="348"/>
        <end position="369"/>
    </location>
</feature>
<proteinExistence type="predicted"/>
<dbReference type="Gene3D" id="3.20.20.80">
    <property type="entry name" value="Glycosidases"/>
    <property type="match status" value="1"/>
</dbReference>
<feature type="signal peptide" evidence="2">
    <location>
        <begin position="1"/>
        <end position="16"/>
    </location>
</feature>
<organism evidence="3 4">
    <name type="scientific">Chondromyces crocatus</name>
    <dbReference type="NCBI Taxonomy" id="52"/>
    <lineage>
        <taxon>Bacteria</taxon>
        <taxon>Pseudomonadati</taxon>
        <taxon>Myxococcota</taxon>
        <taxon>Polyangia</taxon>
        <taxon>Polyangiales</taxon>
        <taxon>Polyangiaceae</taxon>
        <taxon>Chondromyces</taxon>
    </lineage>
</organism>
<dbReference type="SUPFAM" id="SSF51445">
    <property type="entry name" value="(Trans)glycosidases"/>
    <property type="match status" value="1"/>
</dbReference>
<evidence type="ECO:0000313" key="4">
    <source>
        <dbReference type="Proteomes" id="UP000067626"/>
    </source>
</evidence>
<protein>
    <recommendedName>
        <fullName evidence="5">Glycoside hydrolase family 5 domain-containing protein</fullName>
    </recommendedName>
</protein>
<accession>A0A0K1E4Y4</accession>
<evidence type="ECO:0000256" key="2">
    <source>
        <dbReference type="SAM" id="SignalP"/>
    </source>
</evidence>
<evidence type="ECO:0000256" key="1">
    <source>
        <dbReference type="SAM" id="MobiDB-lite"/>
    </source>
</evidence>
<dbReference type="RefSeq" id="WP_050428528.1">
    <property type="nucleotide sequence ID" value="NZ_CP012159.1"/>
</dbReference>
<dbReference type="AlphaFoldDB" id="A0A0K1E4Y4"/>
<dbReference type="KEGG" id="ccro:CMC5_000530"/>
<evidence type="ECO:0008006" key="5">
    <source>
        <dbReference type="Google" id="ProtNLM"/>
    </source>
</evidence>
<feature type="chain" id="PRO_5005458900" description="Glycoside hydrolase family 5 domain-containing protein" evidence="2">
    <location>
        <begin position="17"/>
        <end position="429"/>
    </location>
</feature>
<keyword evidence="2" id="KW-0732">Signal</keyword>
<dbReference type="InterPro" id="IPR017853">
    <property type="entry name" value="GH"/>
</dbReference>
<name>A0A0K1E4Y4_CHOCO</name>